<dbReference type="AlphaFoldDB" id="A0A3N1GLB5"/>
<feature type="transmembrane region" description="Helical" evidence="2">
    <location>
        <begin position="255"/>
        <end position="275"/>
    </location>
</feature>
<dbReference type="Proteomes" id="UP000271683">
    <property type="component" value="Unassembled WGS sequence"/>
</dbReference>
<feature type="transmembrane region" description="Helical" evidence="2">
    <location>
        <begin position="46"/>
        <end position="70"/>
    </location>
</feature>
<organism evidence="3 4">
    <name type="scientific">Couchioplanes caeruleus</name>
    <dbReference type="NCBI Taxonomy" id="56438"/>
    <lineage>
        <taxon>Bacteria</taxon>
        <taxon>Bacillati</taxon>
        <taxon>Actinomycetota</taxon>
        <taxon>Actinomycetes</taxon>
        <taxon>Micromonosporales</taxon>
        <taxon>Micromonosporaceae</taxon>
        <taxon>Couchioplanes</taxon>
    </lineage>
</organism>
<feature type="compositionally biased region" description="Low complexity" evidence="1">
    <location>
        <begin position="311"/>
        <end position="336"/>
    </location>
</feature>
<protein>
    <submittedName>
        <fullName evidence="3">Uncharacterized protein</fullName>
    </submittedName>
</protein>
<evidence type="ECO:0000313" key="3">
    <source>
        <dbReference type="EMBL" id="ROP31077.1"/>
    </source>
</evidence>
<dbReference type="RefSeq" id="WP_211277716.1">
    <property type="nucleotide sequence ID" value="NZ_RJKL01000001.1"/>
</dbReference>
<feature type="region of interest" description="Disordered" evidence="1">
    <location>
        <begin position="365"/>
        <end position="544"/>
    </location>
</feature>
<keyword evidence="2" id="KW-1133">Transmembrane helix</keyword>
<gene>
    <name evidence="3" type="ORF">EDD30_3965</name>
</gene>
<comment type="caution">
    <text evidence="3">The sequence shown here is derived from an EMBL/GenBank/DDBJ whole genome shotgun (WGS) entry which is preliminary data.</text>
</comment>
<feature type="compositionally biased region" description="Low complexity" evidence="1">
    <location>
        <begin position="437"/>
        <end position="449"/>
    </location>
</feature>
<feature type="compositionally biased region" description="Low complexity" evidence="1">
    <location>
        <begin position="502"/>
        <end position="525"/>
    </location>
</feature>
<feature type="transmembrane region" description="Helical" evidence="2">
    <location>
        <begin position="82"/>
        <end position="101"/>
    </location>
</feature>
<feature type="compositionally biased region" description="Pro residues" evidence="1">
    <location>
        <begin position="424"/>
        <end position="436"/>
    </location>
</feature>
<feature type="region of interest" description="Disordered" evidence="1">
    <location>
        <begin position="284"/>
        <end position="352"/>
    </location>
</feature>
<evidence type="ECO:0000256" key="2">
    <source>
        <dbReference type="SAM" id="Phobius"/>
    </source>
</evidence>
<name>A0A3N1GLB5_9ACTN</name>
<feature type="compositionally biased region" description="Polar residues" evidence="1">
    <location>
        <begin position="487"/>
        <end position="499"/>
    </location>
</feature>
<feature type="transmembrane region" description="Helical" evidence="2">
    <location>
        <begin position="121"/>
        <end position="138"/>
    </location>
</feature>
<feature type="transmembrane region" description="Helical" evidence="2">
    <location>
        <begin position="188"/>
        <end position="209"/>
    </location>
</feature>
<feature type="transmembrane region" description="Helical" evidence="2">
    <location>
        <begin position="221"/>
        <end position="243"/>
    </location>
</feature>
<evidence type="ECO:0000313" key="4">
    <source>
        <dbReference type="Proteomes" id="UP000271683"/>
    </source>
</evidence>
<feature type="transmembrane region" description="Helical" evidence="2">
    <location>
        <begin position="150"/>
        <end position="168"/>
    </location>
</feature>
<feature type="compositionally biased region" description="Low complexity" evidence="1">
    <location>
        <begin position="407"/>
        <end position="423"/>
    </location>
</feature>
<reference evidence="3 4" key="1">
    <citation type="submission" date="2018-11" db="EMBL/GenBank/DDBJ databases">
        <title>Sequencing the genomes of 1000 actinobacteria strains.</title>
        <authorList>
            <person name="Klenk H.-P."/>
        </authorList>
    </citation>
    <scope>NUCLEOTIDE SEQUENCE [LARGE SCALE GENOMIC DNA]</scope>
    <source>
        <strain evidence="3 4">DSM 43634</strain>
    </source>
</reference>
<keyword evidence="2" id="KW-0812">Transmembrane</keyword>
<sequence>MAARGWTAQVGAAAGVAAGTGAAQLGLGYGLGVVVWPTGVTTDGSVWLSSLGWATWTAATATVFGAVIAGRLGRAAGGPWRFALAASAAVGALLTVALIALPARASVRADTFSPETVAGGYAVIGVLVGLVLAYWAVVSYPAATNLIATAGWLWALAVAAVAADVFWHRPTATYLSSWQFVAADSGTIHWREALLTLLAAFILGVAGAWPAARRGNLGVGAASSGAVGPLLVAAAFFCLAPQFTPALGPLGSAYLTAPYAVLAGLAGSAATVALAQRRATRRTARTAAASGIPAQRPALTSGRDAARPAQTGTSSGSTRTDSSPGSAGTGAPSKSAQAGAPAESAQSGVSRGPLSEIAARAGKDSAAAEIAGPSAERQKPSLLGRLRRGRNGAERPVGDPASVATGRAQAPASARSSPQATAPSPSPPSGAPPSPASAPSSSRASAPSRETVARPPASPDVVKINPSTAEGPTPRASCAAPSVPGTAPSTVGDTPSPAANTKRPAAGPSKSASAARKAPAKRASGTKPASRSKPAPEDPNDGPA</sequence>
<proteinExistence type="predicted"/>
<accession>A0A3N1GLB5</accession>
<keyword evidence="2" id="KW-0472">Membrane</keyword>
<evidence type="ECO:0000256" key="1">
    <source>
        <dbReference type="SAM" id="MobiDB-lite"/>
    </source>
</evidence>
<dbReference type="EMBL" id="RJKL01000001">
    <property type="protein sequence ID" value="ROP31077.1"/>
    <property type="molecule type" value="Genomic_DNA"/>
</dbReference>